<evidence type="ECO:0000313" key="2">
    <source>
        <dbReference type="Proteomes" id="UP001367676"/>
    </source>
</evidence>
<protein>
    <submittedName>
        <fullName evidence="1">Uncharacterized protein</fullName>
    </submittedName>
</protein>
<proteinExistence type="predicted"/>
<keyword evidence="2" id="KW-1185">Reference proteome</keyword>
<dbReference type="Proteomes" id="UP001367676">
    <property type="component" value="Unassembled WGS sequence"/>
</dbReference>
<dbReference type="EMBL" id="JBBCAQ010000034">
    <property type="protein sequence ID" value="KAK7579574.1"/>
    <property type="molecule type" value="Genomic_DNA"/>
</dbReference>
<accession>A0AAN9TAR3</accession>
<organism evidence="1 2">
    <name type="scientific">Parthenolecanium corni</name>
    <dbReference type="NCBI Taxonomy" id="536013"/>
    <lineage>
        <taxon>Eukaryota</taxon>
        <taxon>Metazoa</taxon>
        <taxon>Ecdysozoa</taxon>
        <taxon>Arthropoda</taxon>
        <taxon>Hexapoda</taxon>
        <taxon>Insecta</taxon>
        <taxon>Pterygota</taxon>
        <taxon>Neoptera</taxon>
        <taxon>Paraneoptera</taxon>
        <taxon>Hemiptera</taxon>
        <taxon>Sternorrhyncha</taxon>
        <taxon>Coccoidea</taxon>
        <taxon>Coccidae</taxon>
        <taxon>Parthenolecanium</taxon>
    </lineage>
</organism>
<gene>
    <name evidence="1" type="ORF">V9T40_000203</name>
</gene>
<sequence length="139" mass="15573">MPIAGLRIADFRNEKRTSSTAGRCDLLLTAGWHCPVSTPLHYPATKHPFAITTSDATDVVQRRMRTEMRIGLANAPFDLATGSTPGTRQLFLYLERTRVRTPRVAIRSSSIVVDETTSTIPLKRMRAANYPQIFLKMNI</sequence>
<dbReference type="AlphaFoldDB" id="A0AAN9TAR3"/>
<comment type="caution">
    <text evidence="1">The sequence shown here is derived from an EMBL/GenBank/DDBJ whole genome shotgun (WGS) entry which is preliminary data.</text>
</comment>
<name>A0AAN9TAR3_9HEMI</name>
<evidence type="ECO:0000313" key="1">
    <source>
        <dbReference type="EMBL" id="KAK7579574.1"/>
    </source>
</evidence>
<reference evidence="1 2" key="1">
    <citation type="submission" date="2024-03" db="EMBL/GenBank/DDBJ databases">
        <title>Adaptation during the transition from Ophiocordyceps entomopathogen to insect associate is accompanied by gene loss and intensified selection.</title>
        <authorList>
            <person name="Ward C.M."/>
            <person name="Onetto C.A."/>
            <person name="Borneman A.R."/>
        </authorList>
    </citation>
    <scope>NUCLEOTIDE SEQUENCE [LARGE SCALE GENOMIC DNA]</scope>
    <source>
        <strain evidence="1">AWRI1</strain>
        <tissue evidence="1">Single Adult Female</tissue>
    </source>
</reference>